<dbReference type="AlphaFoldDB" id="A0A7Y9DU87"/>
<gene>
    <name evidence="3" type="ORF">BJ983_001354</name>
</gene>
<protein>
    <recommendedName>
        <fullName evidence="2">Peptidase M1 membrane alanine aminopeptidase domain-containing protein</fullName>
    </recommendedName>
</protein>
<dbReference type="RefSeq" id="WP_179793116.1">
    <property type="nucleotide sequence ID" value="NZ_BAABHP010000004.1"/>
</dbReference>
<comment type="caution">
    <text evidence="3">The sequence shown here is derived from an EMBL/GenBank/DDBJ whole genome shotgun (WGS) entry which is preliminary data.</text>
</comment>
<dbReference type="EMBL" id="JACCBN010000001">
    <property type="protein sequence ID" value="NYD35252.1"/>
    <property type="molecule type" value="Genomic_DNA"/>
</dbReference>
<dbReference type="SUPFAM" id="SSF55486">
    <property type="entry name" value="Metalloproteases ('zincins'), catalytic domain"/>
    <property type="match status" value="1"/>
</dbReference>
<feature type="signal peptide" evidence="1">
    <location>
        <begin position="1"/>
        <end position="22"/>
    </location>
</feature>
<keyword evidence="4" id="KW-1185">Reference proteome</keyword>
<name>A0A7Y9DU87_9PSEU</name>
<dbReference type="GO" id="GO:0008270">
    <property type="term" value="F:zinc ion binding"/>
    <property type="evidence" value="ECO:0007669"/>
    <property type="project" value="InterPro"/>
</dbReference>
<dbReference type="InterPro" id="IPR014782">
    <property type="entry name" value="Peptidase_M1_dom"/>
</dbReference>
<accession>A0A7Y9DU87</accession>
<reference evidence="3 4" key="1">
    <citation type="submission" date="2020-07" db="EMBL/GenBank/DDBJ databases">
        <title>Sequencing the genomes of 1000 actinobacteria strains.</title>
        <authorList>
            <person name="Klenk H.-P."/>
        </authorList>
    </citation>
    <scope>NUCLEOTIDE SEQUENCE [LARGE SCALE GENOMIC DNA]</scope>
    <source>
        <strain evidence="3 4">DSM 45772</strain>
    </source>
</reference>
<evidence type="ECO:0000256" key="1">
    <source>
        <dbReference type="SAM" id="SignalP"/>
    </source>
</evidence>
<dbReference type="InterPro" id="IPR027268">
    <property type="entry name" value="Peptidase_M4/M1_CTD_sf"/>
</dbReference>
<organism evidence="3 4">
    <name type="scientific">Actinomycetospora corticicola</name>
    <dbReference type="NCBI Taxonomy" id="663602"/>
    <lineage>
        <taxon>Bacteria</taxon>
        <taxon>Bacillati</taxon>
        <taxon>Actinomycetota</taxon>
        <taxon>Actinomycetes</taxon>
        <taxon>Pseudonocardiales</taxon>
        <taxon>Pseudonocardiaceae</taxon>
        <taxon>Actinomycetospora</taxon>
    </lineage>
</organism>
<dbReference type="PROSITE" id="PS51257">
    <property type="entry name" value="PROKAR_LIPOPROTEIN"/>
    <property type="match status" value="1"/>
</dbReference>
<feature type="chain" id="PRO_5038887706" description="Peptidase M1 membrane alanine aminopeptidase domain-containing protein" evidence="1">
    <location>
        <begin position="23"/>
        <end position="457"/>
    </location>
</feature>
<keyword evidence="1" id="KW-0732">Signal</keyword>
<proteinExistence type="predicted"/>
<evidence type="ECO:0000313" key="4">
    <source>
        <dbReference type="Proteomes" id="UP000535890"/>
    </source>
</evidence>
<dbReference type="GO" id="GO:0008237">
    <property type="term" value="F:metallopeptidase activity"/>
    <property type="evidence" value="ECO:0007669"/>
    <property type="project" value="InterPro"/>
</dbReference>
<evidence type="ECO:0000259" key="2">
    <source>
        <dbReference type="Pfam" id="PF01433"/>
    </source>
</evidence>
<dbReference type="Pfam" id="PF01433">
    <property type="entry name" value="Peptidase_M1"/>
    <property type="match status" value="1"/>
</dbReference>
<evidence type="ECO:0000313" key="3">
    <source>
        <dbReference type="EMBL" id="NYD35252.1"/>
    </source>
</evidence>
<feature type="domain" description="Peptidase M1 membrane alanine aminopeptidase" evidence="2">
    <location>
        <begin position="316"/>
        <end position="358"/>
    </location>
</feature>
<sequence length="457" mass="47491">MIRAAVVAALLTLLVACSSAPATPPRAAPDPARPVVSLAFAVADDLRGATGRERVAFTPDAPVCELVFRAWPNAPVSAAEGNALRVDSAAMDGTAVTPRIDAAGAPAGAPGTLVTLPLPSCVPAGRTVTADLGFTLTLGPDADDRLGTSRGIAWFGSAFPLLAWVRGQGWARTPAAAVPGENAVSEEFALRSLEVTAPSGLAVSGVGRALDPVPAGGRTTHHFTADAVRDVAVAVGPYEVTERDVAGTRLHLLLPPGTRTGPGRWVAELDTAIGRLEPLLGPFPYPDLWVALAPGQSSGIEYPGALQFGDTRPDDLAGLATHELAHQWFYGLVGNDQGLHPWMDEAFATWAEAVATGRPDEYSLDAVPDRLDGRLGDPMSAWGDRFGRYEAGVYTQGAATLLEARRRVGAPAFDDAVRRYLAVNAHRVATPADVAAAFRGLPAVTDLLTARGALPPA</sequence>
<dbReference type="Gene3D" id="1.10.390.10">
    <property type="entry name" value="Neutral Protease Domain 2"/>
    <property type="match status" value="1"/>
</dbReference>
<dbReference type="Proteomes" id="UP000535890">
    <property type="component" value="Unassembled WGS sequence"/>
</dbReference>